<dbReference type="RefSeq" id="WP_238898095.1">
    <property type="nucleotide sequence ID" value="NZ_JAKOGG010000018.1"/>
</dbReference>
<comment type="caution">
    <text evidence="2">The sequence shown here is derived from an EMBL/GenBank/DDBJ whole genome shotgun (WGS) entry which is preliminary data.</text>
</comment>
<organism evidence="2 3">
    <name type="scientific">Shewanella electrica</name>
    <dbReference type="NCBI Taxonomy" id="515560"/>
    <lineage>
        <taxon>Bacteria</taxon>
        <taxon>Pseudomonadati</taxon>
        <taxon>Pseudomonadota</taxon>
        <taxon>Gammaproteobacteria</taxon>
        <taxon>Alteromonadales</taxon>
        <taxon>Shewanellaceae</taxon>
        <taxon>Shewanella</taxon>
    </lineage>
</organism>
<keyword evidence="1" id="KW-0472">Membrane</keyword>
<reference evidence="2 3" key="1">
    <citation type="submission" date="2022-02" db="EMBL/GenBank/DDBJ databases">
        <authorList>
            <person name="Zhuang L."/>
        </authorList>
    </citation>
    <scope>NUCLEOTIDE SEQUENCE [LARGE SCALE GENOMIC DNA]</scope>
    <source>
        <strain evidence="2 3">C32</strain>
    </source>
</reference>
<dbReference type="EMBL" id="JAKOGG010000018">
    <property type="protein sequence ID" value="MCS4558279.1"/>
    <property type="molecule type" value="Genomic_DNA"/>
</dbReference>
<dbReference type="SUPFAM" id="SSF48452">
    <property type="entry name" value="TPR-like"/>
    <property type="match status" value="1"/>
</dbReference>
<evidence type="ECO:0000313" key="3">
    <source>
        <dbReference type="Proteomes" id="UP001201549"/>
    </source>
</evidence>
<evidence type="ECO:0000256" key="1">
    <source>
        <dbReference type="SAM" id="Phobius"/>
    </source>
</evidence>
<dbReference type="Gene3D" id="1.25.40.10">
    <property type="entry name" value="Tetratricopeptide repeat domain"/>
    <property type="match status" value="1"/>
</dbReference>
<keyword evidence="3" id="KW-1185">Reference proteome</keyword>
<dbReference type="InterPro" id="IPR011990">
    <property type="entry name" value="TPR-like_helical_dom_sf"/>
</dbReference>
<proteinExistence type="predicted"/>
<reference evidence="3" key="2">
    <citation type="submission" date="2023-07" db="EMBL/GenBank/DDBJ databases">
        <title>Shewanella mangrovi sp. nov., an acetaldehyde- degrading bacterium isolated from mangrove sediment.</title>
        <authorList>
            <person name="Liu Y."/>
        </authorList>
    </citation>
    <scope>NUCLEOTIDE SEQUENCE [LARGE SCALE GENOMIC DNA]</scope>
    <source>
        <strain evidence="3">C32</strain>
    </source>
</reference>
<dbReference type="PROSITE" id="PS51257">
    <property type="entry name" value="PROKAR_LIPOPROTEIN"/>
    <property type="match status" value="1"/>
</dbReference>
<feature type="transmembrane region" description="Helical" evidence="1">
    <location>
        <begin position="12"/>
        <end position="34"/>
    </location>
</feature>
<gene>
    <name evidence="2" type="ORF">L9G74_17705</name>
</gene>
<sequence length="454" mass="49682">MSYDIPKKLAKAVSYSWLILTLSGCAVSGVLTSYPNEMASVKDQINSSDASGVAAKLADKMQSSNPLLYAQEAGRAAQISGDFASSIKLYDSAINSYLALDDRAKVSLSHVGANSSSLLVNDKVIPYEGNLSERILLHQYQALNYLFNGNNVAAQVEMRRTNELQQRQQQQLDQQSKTAQQLSNGEVSAEVSRLKSIGDTPLNAGSYYVTGLLHELFGQPNDAYIDYRKAATVLPDSPVLQQALLRLAQSLSMPQLEEFTQRWGKPVQPKASQGRVVLLLERGFVTPKTSFTLPFVVDNSVLSLSLPTYREPGPLPAVPATLFGSNALSFAPLTQFTQIEAAELSDRLPVIYTRQAARLAAKATLSHQTQGDSTGALLGNALMQIFNVVTEQADCRSWLTLPAQLDLLDNFTEQGQYQLHYGNNQQPVTVQAGRTTVVWIIDTGNLTRFYTKLL</sequence>
<evidence type="ECO:0000313" key="2">
    <source>
        <dbReference type="EMBL" id="MCS4558279.1"/>
    </source>
</evidence>
<dbReference type="Proteomes" id="UP001201549">
    <property type="component" value="Unassembled WGS sequence"/>
</dbReference>
<keyword evidence="1" id="KW-1133">Transmembrane helix</keyword>
<name>A0ABT2FPL8_9GAMM</name>
<keyword evidence="1" id="KW-0812">Transmembrane</keyword>
<protein>
    <submittedName>
        <fullName evidence="2">Uncharacterized protein</fullName>
    </submittedName>
</protein>
<accession>A0ABT2FPL8</accession>